<comment type="caution">
    <text evidence="1">The sequence shown here is derived from an EMBL/GenBank/DDBJ whole genome shotgun (WGS) entry which is preliminary data.</text>
</comment>
<keyword evidence="2" id="KW-1185">Reference proteome</keyword>
<proteinExistence type="predicted"/>
<accession>A0A9P9ABP2</accession>
<evidence type="ECO:0000313" key="1">
    <source>
        <dbReference type="EMBL" id="KAH6685861.1"/>
    </source>
</evidence>
<dbReference type="EMBL" id="JAGSXJ010000014">
    <property type="protein sequence ID" value="KAH6685861.1"/>
    <property type="molecule type" value="Genomic_DNA"/>
</dbReference>
<sequence length="192" mass="20725">MPALSTPPSVSLPAMTCAPPHGHALRQLVASNGSHLHPSQRSHSIAAPVHGTIRICQPRVSILVSSQHVGWLSRPQTDQGARCQTESVTPEPTTISRVKGHLAFPQWLPPGCGRWNRRRATAVRPSPPTTKNVVLLVLVTRRLCNWFPLRGAPSVMAGRVRGGRRAGSRRALCLKKVVVVSATRPPPDTAGR</sequence>
<evidence type="ECO:0000313" key="2">
    <source>
        <dbReference type="Proteomes" id="UP000770015"/>
    </source>
</evidence>
<protein>
    <submittedName>
        <fullName evidence="1">Uncharacterized protein</fullName>
    </submittedName>
</protein>
<gene>
    <name evidence="1" type="ORF">F5X68DRAFT_209423</name>
</gene>
<reference evidence="1" key="1">
    <citation type="journal article" date="2021" name="Nat. Commun.">
        <title>Genetic determinants of endophytism in the Arabidopsis root mycobiome.</title>
        <authorList>
            <person name="Mesny F."/>
            <person name="Miyauchi S."/>
            <person name="Thiergart T."/>
            <person name="Pickel B."/>
            <person name="Atanasova L."/>
            <person name="Karlsson M."/>
            <person name="Huettel B."/>
            <person name="Barry K.W."/>
            <person name="Haridas S."/>
            <person name="Chen C."/>
            <person name="Bauer D."/>
            <person name="Andreopoulos W."/>
            <person name="Pangilinan J."/>
            <person name="LaButti K."/>
            <person name="Riley R."/>
            <person name="Lipzen A."/>
            <person name="Clum A."/>
            <person name="Drula E."/>
            <person name="Henrissat B."/>
            <person name="Kohler A."/>
            <person name="Grigoriev I.V."/>
            <person name="Martin F.M."/>
            <person name="Hacquard S."/>
        </authorList>
    </citation>
    <scope>NUCLEOTIDE SEQUENCE</scope>
    <source>
        <strain evidence="1">MPI-SDFR-AT-0117</strain>
    </source>
</reference>
<organism evidence="1 2">
    <name type="scientific">Plectosphaerella plurivora</name>
    <dbReference type="NCBI Taxonomy" id="936078"/>
    <lineage>
        <taxon>Eukaryota</taxon>
        <taxon>Fungi</taxon>
        <taxon>Dikarya</taxon>
        <taxon>Ascomycota</taxon>
        <taxon>Pezizomycotina</taxon>
        <taxon>Sordariomycetes</taxon>
        <taxon>Hypocreomycetidae</taxon>
        <taxon>Glomerellales</taxon>
        <taxon>Plectosphaerellaceae</taxon>
        <taxon>Plectosphaerella</taxon>
    </lineage>
</organism>
<dbReference type="Proteomes" id="UP000770015">
    <property type="component" value="Unassembled WGS sequence"/>
</dbReference>
<name>A0A9P9ABP2_9PEZI</name>
<dbReference type="AlphaFoldDB" id="A0A9P9ABP2"/>